<gene>
    <name evidence="1" type="ORF">HOQ43_10910</name>
</gene>
<dbReference type="Proteomes" id="UP000574690">
    <property type="component" value="Unassembled WGS sequence"/>
</dbReference>
<name>A0A850CBK8_9ACTN</name>
<sequence length="149" mass="16032">MTAPLGWTRRLVEGLAAYIGEHTSATWRPTGGYTSGETALTVSIRPATPARLVAITPYIVGHVGPAGDETIGIQTWFRAQPAYVLDLADEVHELINGATNLQLGGIWVSQIWRRSGDDLGADQGTNASGLAERVHNYYALASRPSPNYE</sequence>
<organism evidence="1 2">
    <name type="scientific">Glycomyces artemisiae</name>
    <dbReference type="NCBI Taxonomy" id="1076443"/>
    <lineage>
        <taxon>Bacteria</taxon>
        <taxon>Bacillati</taxon>
        <taxon>Actinomycetota</taxon>
        <taxon>Actinomycetes</taxon>
        <taxon>Glycomycetales</taxon>
        <taxon>Glycomycetaceae</taxon>
        <taxon>Glycomyces</taxon>
    </lineage>
</organism>
<proteinExistence type="predicted"/>
<evidence type="ECO:0000313" key="2">
    <source>
        <dbReference type="Proteomes" id="UP000574690"/>
    </source>
</evidence>
<accession>A0A850CBK8</accession>
<comment type="caution">
    <text evidence="1">The sequence shown here is derived from an EMBL/GenBank/DDBJ whole genome shotgun (WGS) entry which is preliminary data.</text>
</comment>
<dbReference type="AlphaFoldDB" id="A0A850CBK8"/>
<reference evidence="1 2" key="1">
    <citation type="submission" date="2020-05" db="EMBL/GenBank/DDBJ databases">
        <title>DNA-SIP metagenomic assembled genomes.</title>
        <authorList>
            <person name="Yu J."/>
        </authorList>
    </citation>
    <scope>NUCLEOTIDE SEQUENCE [LARGE SCALE GENOMIC DNA]</scope>
    <source>
        <strain evidence="1">Bin5.27</strain>
    </source>
</reference>
<evidence type="ECO:0008006" key="3">
    <source>
        <dbReference type="Google" id="ProtNLM"/>
    </source>
</evidence>
<evidence type="ECO:0000313" key="1">
    <source>
        <dbReference type="EMBL" id="NUQ88960.1"/>
    </source>
</evidence>
<protein>
    <recommendedName>
        <fullName evidence="3">DUF3168 domain-containing protein</fullName>
    </recommendedName>
</protein>
<dbReference type="EMBL" id="JABFXE010000451">
    <property type="protein sequence ID" value="NUQ88960.1"/>
    <property type="molecule type" value="Genomic_DNA"/>
</dbReference>